<dbReference type="AlphaFoldDB" id="A0A2N7KF19"/>
<evidence type="ECO:0000313" key="2">
    <source>
        <dbReference type="EMBL" id="PMM74294.1"/>
    </source>
</evidence>
<accession>A0A2N7KF19</accession>
<organism evidence="2 3">
    <name type="scientific">Vibrio lentus</name>
    <dbReference type="NCBI Taxonomy" id="136468"/>
    <lineage>
        <taxon>Bacteria</taxon>
        <taxon>Pseudomonadati</taxon>
        <taxon>Pseudomonadota</taxon>
        <taxon>Gammaproteobacteria</taxon>
        <taxon>Vibrionales</taxon>
        <taxon>Vibrionaceae</taxon>
        <taxon>Vibrio</taxon>
    </lineage>
</organism>
<protein>
    <submittedName>
        <fullName evidence="2">Uncharacterized protein</fullName>
    </submittedName>
</protein>
<keyword evidence="1" id="KW-0812">Transmembrane</keyword>
<name>A0A2N7KF19_9VIBR</name>
<dbReference type="EMBL" id="MCZK01000060">
    <property type="protein sequence ID" value="PMM74294.1"/>
    <property type="molecule type" value="Genomic_DNA"/>
</dbReference>
<sequence length="96" mass="10336">MFTNFTQWAQEWKGRLIAYGGGSSVSVFSGTVAAKAKEASDAALAIPEITTANLISFGGLVVIAGRLAFDIYVYVDQQRKKRNKNNGCKTTNSTGR</sequence>
<keyword evidence="1" id="KW-0472">Membrane</keyword>
<dbReference type="OrthoDB" id="9405921at2"/>
<gene>
    <name evidence="2" type="ORF">BCT49_24205</name>
</gene>
<proteinExistence type="predicted"/>
<keyword evidence="1" id="KW-1133">Transmembrane helix</keyword>
<reference evidence="3" key="1">
    <citation type="submission" date="2016-07" db="EMBL/GenBank/DDBJ databases">
        <title>Nontailed viruses are major unrecognized killers of bacteria in the ocean.</title>
        <authorList>
            <person name="Kauffman K."/>
            <person name="Hussain F."/>
            <person name="Yang J."/>
            <person name="Arevalo P."/>
            <person name="Brown J."/>
            <person name="Cutler M."/>
            <person name="Kelly L."/>
            <person name="Polz M.F."/>
        </authorList>
    </citation>
    <scope>NUCLEOTIDE SEQUENCE [LARGE SCALE GENOMIC DNA]</scope>
    <source>
        <strain evidence="3">10N.261.46.F8</strain>
    </source>
</reference>
<dbReference type="RefSeq" id="WP_102434371.1">
    <property type="nucleotide sequence ID" value="NZ_CAWNVI010000060.1"/>
</dbReference>
<dbReference type="Proteomes" id="UP000235406">
    <property type="component" value="Unassembled WGS sequence"/>
</dbReference>
<evidence type="ECO:0000313" key="3">
    <source>
        <dbReference type="Proteomes" id="UP000235406"/>
    </source>
</evidence>
<evidence type="ECO:0000256" key="1">
    <source>
        <dbReference type="SAM" id="Phobius"/>
    </source>
</evidence>
<comment type="caution">
    <text evidence="2">The sequence shown here is derived from an EMBL/GenBank/DDBJ whole genome shotgun (WGS) entry which is preliminary data.</text>
</comment>
<feature type="transmembrane region" description="Helical" evidence="1">
    <location>
        <begin position="54"/>
        <end position="75"/>
    </location>
</feature>